<evidence type="ECO:0000259" key="4">
    <source>
        <dbReference type="Pfam" id="PF08281"/>
    </source>
</evidence>
<sequence>MKGSKHPEQQNTEAVAEKSAEVEEWYRNYRDYAFAIAYRMLGTAADAEDVVQDCFAALQQTLPEEVHNSKAYITRITVNRCLNLLHSARKQRETYVGEWLPEPVGSTAPADQPEEWAERRSMVSYAFLVLLERLKPLERAVFVLREAFQYEYKEIAELLGLTDTNCRQLYSRSRKRLAQATPSNADSSSADDMPLPSMTPVGDLARKRMLDRFTAAFMSYDVPSMLELLAEQPVFISDGGGIVHTVMRPMTVRKGVLALLTSRRVLTSLRETEVSTVMLNGEEQLVFRHDGQVVAALCLEFTAEGKHIQGVYMMVNPQKLGYIC</sequence>
<dbReference type="Gene3D" id="1.10.10.10">
    <property type="entry name" value="Winged helix-like DNA-binding domain superfamily/Winged helix DNA-binding domain"/>
    <property type="match status" value="1"/>
</dbReference>
<dbReference type="Pfam" id="PF04542">
    <property type="entry name" value="Sigma70_r2"/>
    <property type="match status" value="1"/>
</dbReference>
<evidence type="ECO:0000256" key="1">
    <source>
        <dbReference type="ARBA" id="ARBA00011344"/>
    </source>
</evidence>
<comment type="caution">
    <text evidence="5">The sequence shown here is derived from an EMBL/GenBank/DDBJ whole genome shotgun (WGS) entry which is preliminary data.</text>
</comment>
<dbReference type="InterPro" id="IPR007627">
    <property type="entry name" value="RNA_pol_sigma70_r2"/>
</dbReference>
<evidence type="ECO:0000313" key="5">
    <source>
        <dbReference type="EMBL" id="MFB5268790.1"/>
    </source>
</evidence>
<dbReference type="Pfam" id="PF08281">
    <property type="entry name" value="Sigma70_r4_2"/>
    <property type="match status" value="1"/>
</dbReference>
<reference evidence="5 6" key="1">
    <citation type="submission" date="2024-09" db="EMBL/GenBank/DDBJ databases">
        <title>Paenibacillus zeirhizospherea sp. nov., isolated from surface of the maize (Zea mays) roots in a horticulture field, Hungary.</title>
        <authorList>
            <person name="Marton D."/>
            <person name="Farkas M."/>
            <person name="Bedics A."/>
            <person name="Toth E."/>
            <person name="Tancsics A."/>
            <person name="Boka K."/>
            <person name="Maroti G."/>
            <person name="Kriszt B."/>
            <person name="Cserhati M."/>
        </authorList>
    </citation>
    <scope>NUCLEOTIDE SEQUENCE [LARGE SCALE GENOMIC DNA]</scope>
    <source>
        <strain evidence="5 6">KCTC 33519</strain>
    </source>
</reference>
<dbReference type="SUPFAM" id="SSF88946">
    <property type="entry name" value="Sigma2 domain of RNA polymerase sigma factors"/>
    <property type="match status" value="1"/>
</dbReference>
<dbReference type="InterPro" id="IPR013325">
    <property type="entry name" value="RNA_pol_sigma_r2"/>
</dbReference>
<keyword evidence="6" id="KW-1185">Reference proteome</keyword>
<dbReference type="InterPro" id="IPR036388">
    <property type="entry name" value="WH-like_DNA-bd_sf"/>
</dbReference>
<dbReference type="SUPFAM" id="SSF88659">
    <property type="entry name" value="Sigma3 and sigma4 domains of RNA polymerase sigma factors"/>
    <property type="match status" value="1"/>
</dbReference>
<comment type="subunit">
    <text evidence="1">Interacts transiently with the RNA polymerase catalytic core formed by RpoA, RpoB, RpoC and RpoZ (2 alpha, 1 beta, 1 beta' and 1 omega subunit) to form the RNA polymerase holoenzyme that can initiate transcription.</text>
</comment>
<dbReference type="NCBIfam" id="TIGR02937">
    <property type="entry name" value="sigma70-ECF"/>
    <property type="match status" value="1"/>
</dbReference>
<organism evidence="5 6">
    <name type="scientific">Paenibacillus enshidis</name>
    <dbReference type="NCBI Taxonomy" id="1458439"/>
    <lineage>
        <taxon>Bacteria</taxon>
        <taxon>Bacillati</taxon>
        <taxon>Bacillota</taxon>
        <taxon>Bacilli</taxon>
        <taxon>Bacillales</taxon>
        <taxon>Paenibacillaceae</taxon>
        <taxon>Paenibacillus</taxon>
    </lineage>
</organism>
<evidence type="ECO:0000259" key="3">
    <source>
        <dbReference type="Pfam" id="PF04542"/>
    </source>
</evidence>
<dbReference type="Proteomes" id="UP001580346">
    <property type="component" value="Unassembled WGS sequence"/>
</dbReference>
<dbReference type="SUPFAM" id="SSF54427">
    <property type="entry name" value="NTF2-like"/>
    <property type="match status" value="1"/>
</dbReference>
<dbReference type="RefSeq" id="WP_375357069.1">
    <property type="nucleotide sequence ID" value="NZ_JBHHMI010000020.1"/>
</dbReference>
<feature type="compositionally biased region" description="Polar residues" evidence="2">
    <location>
        <begin position="180"/>
        <end position="190"/>
    </location>
</feature>
<dbReference type="InterPro" id="IPR032710">
    <property type="entry name" value="NTF2-like_dom_sf"/>
</dbReference>
<evidence type="ECO:0000256" key="2">
    <source>
        <dbReference type="SAM" id="MobiDB-lite"/>
    </source>
</evidence>
<name>A0ABV5AX53_9BACL</name>
<protein>
    <submittedName>
        <fullName evidence="5">Sigma-70 family RNA polymerase sigma factor</fullName>
    </submittedName>
</protein>
<dbReference type="EMBL" id="JBHHMI010000020">
    <property type="protein sequence ID" value="MFB5268790.1"/>
    <property type="molecule type" value="Genomic_DNA"/>
</dbReference>
<feature type="region of interest" description="Disordered" evidence="2">
    <location>
        <begin position="177"/>
        <end position="198"/>
    </location>
</feature>
<dbReference type="InterPro" id="IPR013249">
    <property type="entry name" value="RNA_pol_sigma70_r4_t2"/>
</dbReference>
<gene>
    <name evidence="5" type="ORF">ACE41H_18665</name>
</gene>
<evidence type="ECO:0000313" key="6">
    <source>
        <dbReference type="Proteomes" id="UP001580346"/>
    </source>
</evidence>
<feature type="domain" description="RNA polymerase sigma-70 region 2" evidence="3">
    <location>
        <begin position="26"/>
        <end position="89"/>
    </location>
</feature>
<dbReference type="InterPro" id="IPR014284">
    <property type="entry name" value="RNA_pol_sigma-70_dom"/>
</dbReference>
<dbReference type="InterPro" id="IPR052704">
    <property type="entry name" value="ECF_Sigma-70_Domain"/>
</dbReference>
<dbReference type="InterPro" id="IPR013324">
    <property type="entry name" value="RNA_pol_sigma_r3/r4-like"/>
</dbReference>
<dbReference type="PANTHER" id="PTHR30173:SF36">
    <property type="entry name" value="ECF RNA POLYMERASE SIGMA FACTOR SIGJ"/>
    <property type="match status" value="1"/>
</dbReference>
<proteinExistence type="predicted"/>
<dbReference type="PANTHER" id="PTHR30173">
    <property type="entry name" value="SIGMA 19 FACTOR"/>
    <property type="match status" value="1"/>
</dbReference>
<accession>A0ABV5AX53</accession>
<feature type="domain" description="RNA polymerase sigma factor 70 region 4 type 2" evidence="4">
    <location>
        <begin position="127"/>
        <end position="177"/>
    </location>
</feature>
<dbReference type="Gene3D" id="1.10.1740.10">
    <property type="match status" value="1"/>
</dbReference>